<evidence type="ECO:0000313" key="3">
    <source>
        <dbReference type="Proteomes" id="UP000800040"/>
    </source>
</evidence>
<sequence>MTMPTLRLHGQDLPLPEPSIIDHLILPTCLLPFLYCTYLAATDCTHFAALVLC</sequence>
<keyword evidence="1" id="KW-0472">Membrane</keyword>
<evidence type="ECO:0000313" key="2">
    <source>
        <dbReference type="EMBL" id="KAF1838711.1"/>
    </source>
</evidence>
<reference evidence="2" key="1">
    <citation type="submission" date="2020-01" db="EMBL/GenBank/DDBJ databases">
        <authorList>
            <consortium name="DOE Joint Genome Institute"/>
            <person name="Haridas S."/>
            <person name="Albert R."/>
            <person name="Binder M."/>
            <person name="Bloem J."/>
            <person name="Labutti K."/>
            <person name="Salamov A."/>
            <person name="Andreopoulos B."/>
            <person name="Baker S.E."/>
            <person name="Barry K."/>
            <person name="Bills G."/>
            <person name="Bluhm B.H."/>
            <person name="Cannon C."/>
            <person name="Castanera R."/>
            <person name="Culley D.E."/>
            <person name="Daum C."/>
            <person name="Ezra D."/>
            <person name="Gonzalez J.B."/>
            <person name="Henrissat B."/>
            <person name="Kuo A."/>
            <person name="Liang C."/>
            <person name="Lipzen A."/>
            <person name="Lutzoni F."/>
            <person name="Magnuson J."/>
            <person name="Mondo S."/>
            <person name="Nolan M."/>
            <person name="Ohm R."/>
            <person name="Pangilinan J."/>
            <person name="Park H.-J."/>
            <person name="Ramirez L."/>
            <person name="Alfaro M."/>
            <person name="Sun H."/>
            <person name="Tritt A."/>
            <person name="Yoshinaga Y."/>
            <person name="Zwiers L.-H."/>
            <person name="Turgeon B.G."/>
            <person name="Goodwin S.B."/>
            <person name="Spatafora J.W."/>
            <person name="Crous P.W."/>
            <person name="Grigoriev I.V."/>
        </authorList>
    </citation>
    <scope>NUCLEOTIDE SEQUENCE</scope>
    <source>
        <strain evidence="2">P77</strain>
    </source>
</reference>
<feature type="transmembrane region" description="Helical" evidence="1">
    <location>
        <begin position="20"/>
        <end position="41"/>
    </location>
</feature>
<organism evidence="2 3">
    <name type="scientific">Decorospora gaudefroyi</name>
    <dbReference type="NCBI Taxonomy" id="184978"/>
    <lineage>
        <taxon>Eukaryota</taxon>
        <taxon>Fungi</taxon>
        <taxon>Dikarya</taxon>
        <taxon>Ascomycota</taxon>
        <taxon>Pezizomycotina</taxon>
        <taxon>Dothideomycetes</taxon>
        <taxon>Pleosporomycetidae</taxon>
        <taxon>Pleosporales</taxon>
        <taxon>Pleosporineae</taxon>
        <taxon>Pleosporaceae</taxon>
        <taxon>Decorospora</taxon>
    </lineage>
</organism>
<gene>
    <name evidence="2" type="ORF">BDW02DRAFT_564824</name>
</gene>
<dbReference type="AlphaFoldDB" id="A0A6A5KTV8"/>
<keyword evidence="1" id="KW-0812">Transmembrane</keyword>
<accession>A0A6A5KTV8</accession>
<keyword evidence="1" id="KW-1133">Transmembrane helix</keyword>
<name>A0A6A5KTV8_9PLEO</name>
<proteinExistence type="predicted"/>
<dbReference type="EMBL" id="ML975250">
    <property type="protein sequence ID" value="KAF1838711.1"/>
    <property type="molecule type" value="Genomic_DNA"/>
</dbReference>
<evidence type="ECO:0000256" key="1">
    <source>
        <dbReference type="SAM" id="Phobius"/>
    </source>
</evidence>
<keyword evidence="3" id="KW-1185">Reference proteome</keyword>
<protein>
    <submittedName>
        <fullName evidence="2">Uncharacterized protein</fullName>
    </submittedName>
</protein>
<dbReference type="Proteomes" id="UP000800040">
    <property type="component" value="Unassembled WGS sequence"/>
</dbReference>